<protein>
    <recommendedName>
        <fullName evidence="2">MalT-like TPR region domain-containing protein</fullName>
    </recommendedName>
</protein>
<dbReference type="Gene3D" id="1.25.40.10">
    <property type="entry name" value="Tetratricopeptide repeat domain"/>
    <property type="match status" value="1"/>
</dbReference>
<proteinExistence type="predicted"/>
<evidence type="ECO:0008006" key="2">
    <source>
        <dbReference type="Google" id="ProtNLM"/>
    </source>
</evidence>
<name>A0A6J4MCR3_9BACT</name>
<dbReference type="SUPFAM" id="SSF48452">
    <property type="entry name" value="TPR-like"/>
    <property type="match status" value="1"/>
</dbReference>
<organism evidence="1">
    <name type="scientific">uncultured Gemmatimonadaceae bacterium</name>
    <dbReference type="NCBI Taxonomy" id="246130"/>
    <lineage>
        <taxon>Bacteria</taxon>
        <taxon>Pseudomonadati</taxon>
        <taxon>Gemmatimonadota</taxon>
        <taxon>Gemmatimonadia</taxon>
        <taxon>Gemmatimonadales</taxon>
        <taxon>Gemmatimonadaceae</taxon>
        <taxon>environmental samples</taxon>
    </lineage>
</organism>
<reference evidence="1" key="1">
    <citation type="submission" date="2020-02" db="EMBL/GenBank/DDBJ databases">
        <authorList>
            <person name="Meier V. D."/>
        </authorList>
    </citation>
    <scope>NUCLEOTIDE SEQUENCE</scope>
    <source>
        <strain evidence="1">AVDCRST_MAG40</strain>
    </source>
</reference>
<evidence type="ECO:0000313" key="1">
    <source>
        <dbReference type="EMBL" id="CAA9355697.1"/>
    </source>
</evidence>
<dbReference type="AlphaFoldDB" id="A0A6J4MCR3"/>
<accession>A0A6J4MCR3</accession>
<gene>
    <name evidence="1" type="ORF">AVDCRST_MAG40-3151</name>
</gene>
<dbReference type="EMBL" id="CADCTX010000866">
    <property type="protein sequence ID" value="CAA9355697.1"/>
    <property type="molecule type" value="Genomic_DNA"/>
</dbReference>
<sequence>MRYGMRRNSETFVYLPRGPRVQISPPLLPHLAFYEALAVLDESDALWKETVAGLLTLRLFDSWSVVHRRGERLQAWEVAGVAEAVDELPQLHLARGSLAAVVAAVREPDTAPALALPLLADYARALRFEAKWLLAADVFATMLSNAYGGDEELLITAAYHRGFCLRMAGQLDAAAASYDEGRALAASCGNEAGLLEADVSHAALALHRGNLPAAEALLDGVIARAGGSGCMRVLSHALHERAHVAARRGRFDDAVVFAYRALPLCTDADERDRILGDIATAMGDAGHHAAAWDGHLVLTATARAQETRWVALANLIELAAVRGDEANFERFRSDLAGRPLPAYLLAHYHLFTGIGYRRFNQPESAERELGAAIAVAQRYELNEVRIRAEGVLALPSGAAVARPAAGEPAAPVARVIEALRAMREMADATVGA</sequence>
<dbReference type="InterPro" id="IPR011990">
    <property type="entry name" value="TPR-like_helical_dom_sf"/>
</dbReference>